<dbReference type="AlphaFoldDB" id="V6STQ0"/>
<evidence type="ECO:0000313" key="2">
    <source>
        <dbReference type="Proteomes" id="UP000018004"/>
    </source>
</evidence>
<comment type="caution">
    <text evidence="1">The sequence shown here is derived from an EMBL/GenBank/DDBJ whole genome shotgun (WGS) entry which is preliminary data.</text>
</comment>
<gene>
    <name evidence="1" type="ORF">FLJC2902T_03060</name>
</gene>
<sequence>MGVPTRVGLSVPIFYFLKKKIKGFPLQSLTQAPLIKVVN</sequence>
<reference evidence="1 2" key="1">
    <citation type="submission" date="2013-08" db="EMBL/GenBank/DDBJ databases">
        <title>Flavobacterium limnosediminis JC2902 genome sequencing.</title>
        <authorList>
            <person name="Lee K."/>
            <person name="Yi H."/>
            <person name="Park S."/>
            <person name="Chun J."/>
        </authorList>
    </citation>
    <scope>NUCLEOTIDE SEQUENCE [LARGE SCALE GENOMIC DNA]</scope>
    <source>
        <strain evidence="1 2">JC2902</strain>
    </source>
</reference>
<name>V6STQ0_9FLAO</name>
<keyword evidence="2" id="KW-1185">Reference proteome</keyword>
<dbReference type="EMBL" id="AVGG01000001">
    <property type="protein sequence ID" value="ESU29829.1"/>
    <property type="molecule type" value="Genomic_DNA"/>
</dbReference>
<organism evidence="1 2">
    <name type="scientific">Flavobacterium limnosediminis JC2902</name>
    <dbReference type="NCBI Taxonomy" id="1341181"/>
    <lineage>
        <taxon>Bacteria</taxon>
        <taxon>Pseudomonadati</taxon>
        <taxon>Bacteroidota</taxon>
        <taxon>Flavobacteriia</taxon>
        <taxon>Flavobacteriales</taxon>
        <taxon>Flavobacteriaceae</taxon>
        <taxon>Flavobacterium</taxon>
    </lineage>
</organism>
<accession>V6STQ0</accession>
<dbReference type="Proteomes" id="UP000018004">
    <property type="component" value="Unassembled WGS sequence"/>
</dbReference>
<dbReference type="PATRIC" id="fig|1341181.4.peg.300"/>
<evidence type="ECO:0000313" key="1">
    <source>
        <dbReference type="EMBL" id="ESU29829.1"/>
    </source>
</evidence>
<protein>
    <submittedName>
        <fullName evidence="1">Uncharacterized protein</fullName>
    </submittedName>
</protein>
<dbReference type="STRING" id="1341181.FLJC2902T_03060"/>
<proteinExistence type="predicted"/>